<comment type="caution">
    <text evidence="1">The sequence shown here is derived from an EMBL/GenBank/DDBJ whole genome shotgun (WGS) entry which is preliminary data.</text>
</comment>
<gene>
    <name evidence="1" type="ORF">GKJPGBOP_05861</name>
</gene>
<dbReference type="AlphaFoldDB" id="A0A401W9X3"/>
<dbReference type="Proteomes" id="UP000286746">
    <property type="component" value="Unassembled WGS sequence"/>
</dbReference>
<evidence type="ECO:0000313" key="2">
    <source>
        <dbReference type="Proteomes" id="UP000286746"/>
    </source>
</evidence>
<reference evidence="1 2" key="1">
    <citation type="submission" date="2018-11" db="EMBL/GenBank/DDBJ databases">
        <title>Whole genome sequence of Streptomyces paromomycinus NBRC 15454(T).</title>
        <authorList>
            <person name="Komaki H."/>
            <person name="Tamura T."/>
        </authorList>
    </citation>
    <scope>NUCLEOTIDE SEQUENCE [LARGE SCALE GENOMIC DNA]</scope>
    <source>
        <strain evidence="1 2">NBRC 15454</strain>
    </source>
</reference>
<proteinExistence type="predicted"/>
<protein>
    <recommendedName>
        <fullName evidence="3">Phage tail protein</fullName>
    </recommendedName>
</protein>
<accession>A0A401W9X3</accession>
<organism evidence="1 2">
    <name type="scientific">Streptomyces paromomycinus</name>
    <name type="common">Streptomyces rimosus subsp. paromomycinus</name>
    <dbReference type="NCBI Taxonomy" id="92743"/>
    <lineage>
        <taxon>Bacteria</taxon>
        <taxon>Bacillati</taxon>
        <taxon>Actinomycetota</taxon>
        <taxon>Actinomycetes</taxon>
        <taxon>Kitasatosporales</taxon>
        <taxon>Streptomycetaceae</taxon>
        <taxon>Streptomyces</taxon>
    </lineage>
</organism>
<evidence type="ECO:0000313" key="1">
    <source>
        <dbReference type="EMBL" id="GCD46114.1"/>
    </source>
</evidence>
<evidence type="ECO:0008006" key="3">
    <source>
        <dbReference type="Google" id="ProtNLM"/>
    </source>
</evidence>
<dbReference type="EMBL" id="BHZD01000001">
    <property type="protein sequence ID" value="GCD46114.1"/>
    <property type="molecule type" value="Genomic_DNA"/>
</dbReference>
<sequence length="190" mass="19817">MPLSPVTKVYSVKDAKVFRLTADPAGGAATYGPAVDAPGIQSMEISGDIETKKLRGDNGPLASNSTLSGITVKVEHAKLSLAALAVITSGTVTESGTTPAQKSEFTLTGDQADMPSFKIEGVTPPNGVDIIGGDLHWTLYCCTLSKFPELGFANEEYRIVSFEADANPLISSGKWISAVINETAVPIATT</sequence>
<name>A0A401W9X3_STREY</name>
<dbReference type="RefSeq" id="WP_125056552.1">
    <property type="nucleotide sequence ID" value="NZ_BHZD01000001.1"/>
</dbReference>
<keyword evidence="2" id="KW-1185">Reference proteome</keyword>